<dbReference type="Pfam" id="PF07690">
    <property type="entry name" value="MFS_1"/>
    <property type="match status" value="1"/>
</dbReference>
<keyword evidence="3 5" id="KW-1133">Transmembrane helix</keyword>
<dbReference type="EMBL" id="AP023354">
    <property type="protein sequence ID" value="BCJ27446.1"/>
    <property type="molecule type" value="Genomic_DNA"/>
</dbReference>
<evidence type="ECO:0000256" key="3">
    <source>
        <dbReference type="ARBA" id="ARBA00022989"/>
    </source>
</evidence>
<feature type="transmembrane region" description="Helical" evidence="5">
    <location>
        <begin position="280"/>
        <end position="299"/>
    </location>
</feature>
<feature type="transmembrane region" description="Helical" evidence="5">
    <location>
        <begin position="80"/>
        <end position="101"/>
    </location>
</feature>
<dbReference type="Gene3D" id="1.20.1250.20">
    <property type="entry name" value="MFS general substrate transporter like domains"/>
    <property type="match status" value="1"/>
</dbReference>
<feature type="transmembrane region" description="Helical" evidence="5">
    <location>
        <begin position="217"/>
        <end position="241"/>
    </location>
</feature>
<keyword evidence="4 5" id="KW-0472">Membrane</keyword>
<feature type="transmembrane region" description="Helical" evidence="5">
    <location>
        <begin position="339"/>
        <end position="359"/>
    </location>
</feature>
<dbReference type="InterPro" id="IPR036259">
    <property type="entry name" value="MFS_trans_sf"/>
</dbReference>
<dbReference type="GO" id="GO:0005886">
    <property type="term" value="C:plasma membrane"/>
    <property type="evidence" value="ECO:0007669"/>
    <property type="project" value="UniProtKB-SubCell"/>
</dbReference>
<evidence type="ECO:0000313" key="8">
    <source>
        <dbReference type="Proteomes" id="UP000680750"/>
    </source>
</evidence>
<dbReference type="PROSITE" id="PS50850">
    <property type="entry name" value="MFS"/>
    <property type="match status" value="1"/>
</dbReference>
<feature type="transmembrane region" description="Helical" evidence="5">
    <location>
        <begin position="365"/>
        <end position="386"/>
    </location>
</feature>
<feature type="domain" description="Major facilitator superfamily (MFS) profile" evidence="6">
    <location>
        <begin position="175"/>
        <end position="420"/>
    </location>
</feature>
<dbReference type="PANTHER" id="PTHR23542:SF1">
    <property type="entry name" value="MAJOR FACILITATOR SUPERFAMILY (MFS) PROFILE DOMAIN-CONTAINING PROTEIN"/>
    <property type="match status" value="1"/>
</dbReference>
<feature type="transmembrane region" description="Helical" evidence="5">
    <location>
        <begin position="176"/>
        <end position="196"/>
    </location>
</feature>
<dbReference type="InterPro" id="IPR011701">
    <property type="entry name" value="MFS"/>
</dbReference>
<dbReference type="GO" id="GO:0022857">
    <property type="term" value="F:transmembrane transporter activity"/>
    <property type="evidence" value="ECO:0007669"/>
    <property type="project" value="InterPro"/>
</dbReference>
<organism evidence="7 8">
    <name type="scientific">Actinocatenispora sera</name>
    <dbReference type="NCBI Taxonomy" id="390989"/>
    <lineage>
        <taxon>Bacteria</taxon>
        <taxon>Bacillati</taxon>
        <taxon>Actinomycetota</taxon>
        <taxon>Actinomycetes</taxon>
        <taxon>Micromonosporales</taxon>
        <taxon>Micromonosporaceae</taxon>
        <taxon>Actinocatenispora</taxon>
    </lineage>
</organism>
<name>A0A810KYP5_9ACTN</name>
<accession>A0A810KYP5</accession>
<evidence type="ECO:0000256" key="2">
    <source>
        <dbReference type="ARBA" id="ARBA00022692"/>
    </source>
</evidence>
<feature type="transmembrane region" description="Helical" evidence="5">
    <location>
        <begin position="253"/>
        <end position="273"/>
    </location>
</feature>
<feature type="transmembrane region" description="Helical" evidence="5">
    <location>
        <begin position="46"/>
        <end position="68"/>
    </location>
</feature>
<dbReference type="PANTHER" id="PTHR23542">
    <property type="match status" value="1"/>
</dbReference>
<gene>
    <name evidence="7" type="ORF">Asera_15540</name>
</gene>
<sequence length="420" mass="41228">MPALGAYRALFAATGPRLPVLSFLARLPNAMGPLGVLTLLVATTGSYSAAGIATAALGVGAAFGGPAVGALADRYGQRPVGLVAALVDAAGYAGLVAAALLHGPASLVTALATVAGLATPQVGPFMRVRWVHLLRARGKLVPTAFSYEGAVDETSFVAGPALVGLCALMFPPAVPLLIAAALLVVAGLAFALHPTAPAPVAVSGSAAPRARLPRRTVLGLVLAMAALGAIFGGTQTGVTALAGSIGRPGSAGLIYAVLGVGSATAGLATAWLPARFRYPARYLVFAAALAVAVTALLTISGPAGAIAAMAVLGLLVAPYLITVYALAERIAPPGRTATVLTLLAAGIVAGVALGAGLAGTLADRYGFRGAFAVPVAAGLIALLLAATAYRRLARTSAGLVAPGVAAGDSAPRRPESLVEA</sequence>
<reference evidence="7" key="1">
    <citation type="submission" date="2020-08" db="EMBL/GenBank/DDBJ databases">
        <title>Whole genome shotgun sequence of Actinocatenispora sera NBRC 101916.</title>
        <authorList>
            <person name="Komaki H."/>
            <person name="Tamura T."/>
        </authorList>
    </citation>
    <scope>NUCLEOTIDE SEQUENCE</scope>
    <source>
        <strain evidence="7">NBRC 101916</strain>
    </source>
</reference>
<comment type="subcellular location">
    <subcellularLocation>
        <location evidence="1">Cell membrane</location>
        <topology evidence="1">Multi-pass membrane protein</topology>
    </subcellularLocation>
</comment>
<evidence type="ECO:0000256" key="1">
    <source>
        <dbReference type="ARBA" id="ARBA00004651"/>
    </source>
</evidence>
<dbReference type="SUPFAM" id="SSF103473">
    <property type="entry name" value="MFS general substrate transporter"/>
    <property type="match status" value="1"/>
</dbReference>
<dbReference type="AlphaFoldDB" id="A0A810KYP5"/>
<evidence type="ECO:0000256" key="5">
    <source>
        <dbReference type="SAM" id="Phobius"/>
    </source>
</evidence>
<feature type="transmembrane region" description="Helical" evidence="5">
    <location>
        <begin position="305"/>
        <end position="327"/>
    </location>
</feature>
<dbReference type="OrthoDB" id="9180256at2"/>
<dbReference type="KEGG" id="aser:Asera_15540"/>
<evidence type="ECO:0000313" key="7">
    <source>
        <dbReference type="EMBL" id="BCJ27446.1"/>
    </source>
</evidence>
<dbReference type="RefSeq" id="WP_051802581.1">
    <property type="nucleotide sequence ID" value="NZ_AP023354.1"/>
</dbReference>
<proteinExistence type="predicted"/>
<evidence type="ECO:0000256" key="4">
    <source>
        <dbReference type="ARBA" id="ARBA00023136"/>
    </source>
</evidence>
<keyword evidence="8" id="KW-1185">Reference proteome</keyword>
<keyword evidence="2 5" id="KW-0812">Transmembrane</keyword>
<dbReference type="Proteomes" id="UP000680750">
    <property type="component" value="Chromosome"/>
</dbReference>
<protein>
    <submittedName>
        <fullName evidence="7">MFS transporter</fullName>
    </submittedName>
</protein>
<dbReference type="InterPro" id="IPR020846">
    <property type="entry name" value="MFS_dom"/>
</dbReference>
<evidence type="ECO:0000259" key="6">
    <source>
        <dbReference type="PROSITE" id="PS50850"/>
    </source>
</evidence>